<organism evidence="2 3">
    <name type="scientific">Pholiota conissans</name>
    <dbReference type="NCBI Taxonomy" id="109636"/>
    <lineage>
        <taxon>Eukaryota</taxon>
        <taxon>Fungi</taxon>
        <taxon>Dikarya</taxon>
        <taxon>Basidiomycota</taxon>
        <taxon>Agaricomycotina</taxon>
        <taxon>Agaricomycetes</taxon>
        <taxon>Agaricomycetidae</taxon>
        <taxon>Agaricales</taxon>
        <taxon>Agaricineae</taxon>
        <taxon>Strophariaceae</taxon>
        <taxon>Pholiota</taxon>
    </lineage>
</organism>
<dbReference type="OrthoDB" id="5125733at2759"/>
<comment type="caution">
    <text evidence="2">The sequence shown here is derived from an EMBL/GenBank/DDBJ whole genome shotgun (WGS) entry which is preliminary data.</text>
</comment>
<feature type="domain" description="Heterokaryon incompatibility" evidence="1">
    <location>
        <begin position="220"/>
        <end position="364"/>
    </location>
</feature>
<protein>
    <submittedName>
        <fullName evidence="2">HET-domain-containing protein</fullName>
    </submittedName>
</protein>
<dbReference type="EMBL" id="MU155145">
    <property type="protein sequence ID" value="KAF9484251.1"/>
    <property type="molecule type" value="Genomic_DNA"/>
</dbReference>
<dbReference type="PANTHER" id="PTHR33112">
    <property type="entry name" value="DOMAIN PROTEIN, PUTATIVE-RELATED"/>
    <property type="match status" value="1"/>
</dbReference>
<dbReference type="InterPro" id="IPR010730">
    <property type="entry name" value="HET"/>
</dbReference>
<dbReference type="Proteomes" id="UP000807469">
    <property type="component" value="Unassembled WGS sequence"/>
</dbReference>
<evidence type="ECO:0000313" key="3">
    <source>
        <dbReference type="Proteomes" id="UP000807469"/>
    </source>
</evidence>
<dbReference type="AlphaFoldDB" id="A0A9P6CXL6"/>
<evidence type="ECO:0000259" key="1">
    <source>
        <dbReference type="Pfam" id="PF06985"/>
    </source>
</evidence>
<sequence>MCSPRGFSLFSRPPRKKKQPVLHNRALLCDLCWKTPFSIADFQSALAPDTSEKRFQGFSYTTQTWKEIEDGENRGCNWCDIIWGDILEYRKSRRDQSLRTEEMPEENERWKVTMKFTRQKEYPHYMTLTTYLGEDMFPSSYKVHTNPEDNAASIVSGRNIIWKVSSPECFQEALNCLVDCTMNHEFCPKVTSSPLPTRVVDCSDPRRPKLLESQGLEAPYVALSYVWGQAQPHSTSTVNIESYTSDGIDIEILPQTIRDAIYCTHALGFRFLWTDTLCIIQDSADDKNNEISQMCNIYNKAHFTIIAACATKAGDGFLQDRRNPPTMELPFWCPDGRLGTISVREQLYASRNEPISKRGWCFQERLLSPRILNYASHTLQYQCAEGTKNVGNANNFSVIDGSDELKLPNLPLTPAPASMPVVKHSTNEEWKMWRVWKSALANYSGRSLTCSTDKLVALSGVAQFFVRCWSQEASEIEYLAGLWKHTFAQDILWYRDSAAMRRPRPVEYRAPSWSWAASDGPIKGPGWPPIVEPTWTVRKCKVFPTTSGLSYGEVQDAILVVEAVIRPVSFGTTGPNSTDVPLYERELDALSAESQPEKKAIGFVYMDADESLEGNVGFAVVVGSMNKKVLHNLVGLLLVPVANAGVATYPSGGCYRRVGLFDVHEKIEDESDEPFCDVEDWLKTTTQVLTII</sequence>
<accession>A0A9P6CXL6</accession>
<dbReference type="PANTHER" id="PTHR33112:SF8">
    <property type="entry name" value="HETEROKARYON INCOMPATIBILITY DOMAIN-CONTAINING PROTEIN"/>
    <property type="match status" value="1"/>
</dbReference>
<proteinExistence type="predicted"/>
<gene>
    <name evidence="2" type="ORF">BDN70DRAFT_928501</name>
</gene>
<reference evidence="2" key="1">
    <citation type="submission" date="2020-11" db="EMBL/GenBank/DDBJ databases">
        <authorList>
            <consortium name="DOE Joint Genome Institute"/>
            <person name="Ahrendt S."/>
            <person name="Riley R."/>
            <person name="Andreopoulos W."/>
            <person name="Labutti K."/>
            <person name="Pangilinan J."/>
            <person name="Ruiz-Duenas F.J."/>
            <person name="Barrasa J.M."/>
            <person name="Sanchez-Garcia M."/>
            <person name="Camarero S."/>
            <person name="Miyauchi S."/>
            <person name="Serrano A."/>
            <person name="Linde D."/>
            <person name="Babiker R."/>
            <person name="Drula E."/>
            <person name="Ayuso-Fernandez I."/>
            <person name="Pacheco R."/>
            <person name="Padilla G."/>
            <person name="Ferreira P."/>
            <person name="Barriuso J."/>
            <person name="Kellner H."/>
            <person name="Castanera R."/>
            <person name="Alfaro M."/>
            <person name="Ramirez L."/>
            <person name="Pisabarro A.G."/>
            <person name="Kuo A."/>
            <person name="Tritt A."/>
            <person name="Lipzen A."/>
            <person name="He G."/>
            <person name="Yan M."/>
            <person name="Ng V."/>
            <person name="Cullen D."/>
            <person name="Martin F."/>
            <person name="Rosso M.-N."/>
            <person name="Henrissat B."/>
            <person name="Hibbett D."/>
            <person name="Martinez A.T."/>
            <person name="Grigoriev I.V."/>
        </authorList>
    </citation>
    <scope>NUCLEOTIDE SEQUENCE</scope>
    <source>
        <strain evidence="2">CIRM-BRFM 674</strain>
    </source>
</reference>
<evidence type="ECO:0000313" key="2">
    <source>
        <dbReference type="EMBL" id="KAF9484251.1"/>
    </source>
</evidence>
<name>A0A9P6CXL6_9AGAR</name>
<dbReference type="Pfam" id="PF06985">
    <property type="entry name" value="HET"/>
    <property type="match status" value="1"/>
</dbReference>
<keyword evidence="3" id="KW-1185">Reference proteome</keyword>